<feature type="binding site" evidence="5">
    <location>
        <position position="278"/>
    </location>
    <ligand>
        <name>Fe cation</name>
        <dbReference type="ChEBI" id="CHEBI:24875"/>
        <note>catalytic</note>
    </ligand>
</feature>
<evidence type="ECO:0000256" key="4">
    <source>
        <dbReference type="ARBA" id="ARBA00023004"/>
    </source>
</evidence>
<dbReference type="PANTHER" id="PTHR10543">
    <property type="entry name" value="BETA-CAROTENE DIOXYGENASE"/>
    <property type="match status" value="1"/>
</dbReference>
<reference evidence="6 7" key="1">
    <citation type="submission" date="2017-08" db="EMBL/GenBank/DDBJ databases">
        <title>Infants hospitalized years apart are colonized by the same room-sourced microbial strains.</title>
        <authorList>
            <person name="Brooks B."/>
            <person name="Olm M.R."/>
            <person name="Firek B.A."/>
            <person name="Baker R."/>
            <person name="Thomas B.C."/>
            <person name="Morowitz M.J."/>
            <person name="Banfield J.F."/>
        </authorList>
    </citation>
    <scope>NUCLEOTIDE SEQUENCE [LARGE SCALE GENOMIC DNA]</scope>
    <source>
        <strain evidence="6">S2_003_000_R2_14</strain>
    </source>
</reference>
<feature type="binding site" evidence="5">
    <location>
        <position position="165"/>
    </location>
    <ligand>
        <name>Fe cation</name>
        <dbReference type="ChEBI" id="CHEBI:24875"/>
        <note>catalytic</note>
    </ligand>
</feature>
<dbReference type="Pfam" id="PF03055">
    <property type="entry name" value="RPE65"/>
    <property type="match status" value="1"/>
</dbReference>
<proteinExistence type="inferred from homology"/>
<dbReference type="GO" id="GO:0010436">
    <property type="term" value="F:carotenoid dioxygenase activity"/>
    <property type="evidence" value="ECO:0007669"/>
    <property type="project" value="TreeGrafter"/>
</dbReference>
<name>A0A2W5UQ38_9BACT</name>
<dbReference type="EMBL" id="QFQP01000015">
    <property type="protein sequence ID" value="PZR11178.1"/>
    <property type="molecule type" value="Genomic_DNA"/>
</dbReference>
<keyword evidence="3" id="KW-0560">Oxidoreductase</keyword>
<dbReference type="PANTHER" id="PTHR10543:SF89">
    <property type="entry name" value="CAROTENOID 9,10(9',10')-CLEAVAGE DIOXYGENASE 1"/>
    <property type="match status" value="1"/>
</dbReference>
<organism evidence="6 7">
    <name type="scientific">Archangium gephyra</name>
    <dbReference type="NCBI Taxonomy" id="48"/>
    <lineage>
        <taxon>Bacteria</taxon>
        <taxon>Pseudomonadati</taxon>
        <taxon>Myxococcota</taxon>
        <taxon>Myxococcia</taxon>
        <taxon>Myxococcales</taxon>
        <taxon>Cystobacterineae</taxon>
        <taxon>Archangiaceae</taxon>
        <taxon>Archangium</taxon>
    </lineage>
</organism>
<evidence type="ECO:0000313" key="6">
    <source>
        <dbReference type="EMBL" id="PZR11178.1"/>
    </source>
</evidence>
<feature type="binding site" evidence="5">
    <location>
        <position position="454"/>
    </location>
    <ligand>
        <name>Fe cation</name>
        <dbReference type="ChEBI" id="CHEBI:24875"/>
        <note>catalytic</note>
    </ligand>
</feature>
<keyword evidence="4 5" id="KW-0408">Iron</keyword>
<evidence type="ECO:0000313" key="7">
    <source>
        <dbReference type="Proteomes" id="UP000249061"/>
    </source>
</evidence>
<evidence type="ECO:0000256" key="3">
    <source>
        <dbReference type="ARBA" id="ARBA00023002"/>
    </source>
</evidence>
<dbReference type="GO" id="GO:0046872">
    <property type="term" value="F:metal ion binding"/>
    <property type="evidence" value="ECO:0007669"/>
    <property type="project" value="UniProtKB-KW"/>
</dbReference>
<gene>
    <name evidence="6" type="ORF">DI536_18765</name>
</gene>
<dbReference type="GO" id="GO:0016121">
    <property type="term" value="P:carotene catabolic process"/>
    <property type="evidence" value="ECO:0007669"/>
    <property type="project" value="TreeGrafter"/>
</dbReference>
<comment type="cofactor">
    <cofactor evidence="5">
        <name>Fe(2+)</name>
        <dbReference type="ChEBI" id="CHEBI:29033"/>
    </cofactor>
    <text evidence="5">Binds 1 Fe(2+) ion per subunit.</text>
</comment>
<dbReference type="InterPro" id="IPR004294">
    <property type="entry name" value="Carotenoid_Oase"/>
</dbReference>
<evidence type="ECO:0000256" key="1">
    <source>
        <dbReference type="ARBA" id="ARBA00006787"/>
    </source>
</evidence>
<keyword evidence="2 5" id="KW-0479">Metal-binding</keyword>
<comment type="caution">
    <text evidence="6">The sequence shown here is derived from an EMBL/GenBank/DDBJ whole genome shotgun (WGS) entry which is preliminary data.</text>
</comment>
<evidence type="ECO:0000256" key="5">
    <source>
        <dbReference type="PIRSR" id="PIRSR604294-1"/>
    </source>
</evidence>
<dbReference type="AlphaFoldDB" id="A0A2W5UQ38"/>
<keyword evidence="6" id="KW-0223">Dioxygenase</keyword>
<protein>
    <submittedName>
        <fullName evidence="6">9-cis-epoxycarotenoid dioxygenase</fullName>
    </submittedName>
</protein>
<comment type="similarity">
    <text evidence="1">Belongs to the carotenoid oxygenase family.</text>
</comment>
<dbReference type="Proteomes" id="UP000249061">
    <property type="component" value="Unassembled WGS sequence"/>
</dbReference>
<accession>A0A2W5UQ38</accession>
<feature type="binding site" evidence="5">
    <location>
        <position position="214"/>
    </location>
    <ligand>
        <name>Fe cation</name>
        <dbReference type="ChEBI" id="CHEBI:24875"/>
        <note>catalytic</note>
    </ligand>
</feature>
<evidence type="ECO:0000256" key="2">
    <source>
        <dbReference type="ARBA" id="ARBA00022723"/>
    </source>
</evidence>
<sequence length="461" mass="50865">MNAPSSEYPYLQAEHTPVSNEVEATPCAVSGELPADLVGTFARNSPNPRFTPIGKYHWFDGDGMVHAVQVRDGKATYRSKWIQTEGLRAEVEAGKALFTGILEKPRPGAPGPLKDTANTDLVWHNGKLLALWWLSGTPCALELPSLETIGPERFNNALPRGVAAHAKVDAFTGELMFFEFSMFKPPFYRYGVVTGNGELRSCEAIDVAGPRIPHDIAITPSFTVLLDLPLGWDTAALAAGKRRIGFDKDSPSRIGVIPRHGKGSEVKWFNVSPCYAYHTVNAYEDGRNVVLVACAIDDPIPARRDEKTPMLDTIALVPKLRRWTMNLDTGAVKEETLDDTPSEFPRTNEALQGQRVRWSYHGRMAPRESMMFDALLKYDLNDGSHRAVEVPKGWFAGEPSFAPRVGAKSEDDGYIVTTITSAAEDASDFWVVDAQTLDTVARARLPRRMPIGFHGTWVRGV</sequence>